<dbReference type="InterPro" id="IPR027417">
    <property type="entry name" value="P-loop_NTPase"/>
</dbReference>
<feature type="domain" description="DUF7791" evidence="3">
    <location>
        <begin position="564"/>
        <end position="707"/>
    </location>
</feature>
<accession>A0A9W9V6N3</accession>
<proteinExistence type="predicted"/>
<dbReference type="InterPro" id="IPR056884">
    <property type="entry name" value="NPHP3-like_N"/>
</dbReference>
<keyword evidence="5" id="KW-1185">Reference proteome</keyword>
<gene>
    <name evidence="4" type="ORF">N7509_014266</name>
</gene>
<evidence type="ECO:0000259" key="3">
    <source>
        <dbReference type="Pfam" id="PF25053"/>
    </source>
</evidence>
<dbReference type="PANTHER" id="PTHR10039:SF5">
    <property type="entry name" value="NACHT DOMAIN-CONTAINING PROTEIN"/>
    <property type="match status" value="1"/>
</dbReference>
<dbReference type="InterPro" id="IPR056693">
    <property type="entry name" value="DUF7791"/>
</dbReference>
<dbReference type="Gene3D" id="3.40.50.300">
    <property type="entry name" value="P-loop containing nucleotide triphosphate hydrolases"/>
    <property type="match status" value="1"/>
</dbReference>
<reference evidence="4" key="1">
    <citation type="submission" date="2022-12" db="EMBL/GenBank/DDBJ databases">
        <authorList>
            <person name="Petersen C."/>
        </authorList>
    </citation>
    <scope>NUCLEOTIDE SEQUENCE</scope>
    <source>
        <strain evidence="4">IBT 29677</strain>
    </source>
</reference>
<sequence length="939" mass="108143">MVLDPLSSLSLACTVCQFLEFSGTLFSKSHKIYKSATGYDEDTDSLFGITRDLRSLTEKLEPPIDSKSLSAEETELVNLGDRCKQTADELLLVLGDLQDSKTSRWSSFRAALKTVWAQDHIDEMAKKLESYRSQLILRLTIMQSSNGSNVRIMNKLLETNHLIRGGLAPSIEGLRMTVMESMETLRADFERQSRLFMLALEEERTEKTKPQLQLDRQQEIRRLEALQPVDITAIRQNIQHTALATNKLATELFIMRTLRFDGMELRRSQISDAHKRTYRWAYMSNFSDWMITEHPLFWISGKPGSGKSTLMKYLVNSPDTSAYLGKWAGTRKLVIIDYFFWINGSDIHRSQEGLLRSLLFDIFQKCPELIQKTFPERWAESINMSLDLKGSMISWNRQELLNGLQRITQQTTLSNAFCIFIDGLDEYEGEHEDLVSILSKMAHTSPIKLCVASRPWNVFEKALGTDPSRKIYLEDLNRPDIELYVKNTLQDRADFQALALSDPDATELAMDIVQRSNGVFLWVYLVVLLVKKGLVNEDRLVDLKRRVSAYPADLNDFFKHIMDSLDPCYQAQIATGFSVALAAREPLSIVSFWYLDELELDSNVAIAKKIDEPSVKSNRLDTFWRDEVRKMEARLNGRFKGLLEIVKMPKWEVSSDIMVEFLHRTVRDFLITEDCQRVLKEWTPAGFDVHFALCNIQLAEIKELHPKLADPNTLKRLTEGTFYAAQQFEKSHQKSLNKVLEHLDRTIDSYGLGMSPWEELEVRSFTMYAVMSNMTGYISHLLETGFLSDMERLRCLRKIFDTTRDLSADVLHDPEPKIAVIENPLNMIILLAETRPLSKIPFNKIFTGLEVYDTSTIISILRCLCKNGHVDIEQFQLLAPRVKRLTSSWDAKELEEMIRPGKDLATRTIRSDLSRKKNNTHTKEKGKLHRWLGKFKYSQ</sequence>
<organism evidence="4 5">
    <name type="scientific">Penicillium cosmopolitanum</name>
    <dbReference type="NCBI Taxonomy" id="1131564"/>
    <lineage>
        <taxon>Eukaryota</taxon>
        <taxon>Fungi</taxon>
        <taxon>Dikarya</taxon>
        <taxon>Ascomycota</taxon>
        <taxon>Pezizomycotina</taxon>
        <taxon>Eurotiomycetes</taxon>
        <taxon>Eurotiomycetidae</taxon>
        <taxon>Eurotiales</taxon>
        <taxon>Aspergillaceae</taxon>
        <taxon>Penicillium</taxon>
    </lineage>
</organism>
<dbReference type="PANTHER" id="PTHR10039">
    <property type="entry name" value="AMELOGENIN"/>
    <property type="match status" value="1"/>
</dbReference>
<feature type="domain" description="Nephrocystin 3-like N-terminal" evidence="2">
    <location>
        <begin position="277"/>
        <end position="454"/>
    </location>
</feature>
<evidence type="ECO:0000313" key="4">
    <source>
        <dbReference type="EMBL" id="KAJ5369654.1"/>
    </source>
</evidence>
<dbReference type="EMBL" id="JAPZBU010000013">
    <property type="protein sequence ID" value="KAJ5369654.1"/>
    <property type="molecule type" value="Genomic_DNA"/>
</dbReference>
<name>A0A9W9V6N3_9EURO</name>
<dbReference type="AlphaFoldDB" id="A0A9W9V6N3"/>
<dbReference type="RefSeq" id="XP_056480892.1">
    <property type="nucleotide sequence ID" value="XM_056638903.1"/>
</dbReference>
<dbReference type="GeneID" id="81377883"/>
<dbReference type="Pfam" id="PF25053">
    <property type="entry name" value="DUF7791"/>
    <property type="match status" value="1"/>
</dbReference>
<dbReference type="SUPFAM" id="SSF52540">
    <property type="entry name" value="P-loop containing nucleoside triphosphate hydrolases"/>
    <property type="match status" value="1"/>
</dbReference>
<dbReference type="Pfam" id="PF24883">
    <property type="entry name" value="NPHP3_N"/>
    <property type="match status" value="1"/>
</dbReference>
<reference evidence="4" key="2">
    <citation type="journal article" date="2023" name="IMA Fungus">
        <title>Comparative genomic study of the Penicillium genus elucidates a diverse pangenome and 15 lateral gene transfer events.</title>
        <authorList>
            <person name="Petersen C."/>
            <person name="Sorensen T."/>
            <person name="Nielsen M.R."/>
            <person name="Sondergaard T.E."/>
            <person name="Sorensen J.L."/>
            <person name="Fitzpatrick D.A."/>
            <person name="Frisvad J.C."/>
            <person name="Nielsen K.L."/>
        </authorList>
    </citation>
    <scope>NUCLEOTIDE SEQUENCE</scope>
    <source>
        <strain evidence="4">IBT 29677</strain>
    </source>
</reference>
<keyword evidence="1" id="KW-0677">Repeat</keyword>
<evidence type="ECO:0000313" key="5">
    <source>
        <dbReference type="Proteomes" id="UP001147747"/>
    </source>
</evidence>
<comment type="caution">
    <text evidence="4">The sequence shown here is derived from an EMBL/GenBank/DDBJ whole genome shotgun (WGS) entry which is preliminary data.</text>
</comment>
<evidence type="ECO:0000256" key="1">
    <source>
        <dbReference type="ARBA" id="ARBA00022737"/>
    </source>
</evidence>
<evidence type="ECO:0008006" key="6">
    <source>
        <dbReference type="Google" id="ProtNLM"/>
    </source>
</evidence>
<dbReference type="Proteomes" id="UP001147747">
    <property type="component" value="Unassembled WGS sequence"/>
</dbReference>
<dbReference type="OrthoDB" id="443402at2759"/>
<protein>
    <recommendedName>
        <fullName evidence="6">NACHT domain-containing protein</fullName>
    </recommendedName>
</protein>
<evidence type="ECO:0000259" key="2">
    <source>
        <dbReference type="Pfam" id="PF24883"/>
    </source>
</evidence>